<accession>A0A8N4F2C4</accession>
<name>A0A8N4F2C4_ELAGV</name>
<keyword evidence="1" id="KW-0472">Membrane</keyword>
<proteinExistence type="predicted"/>
<feature type="transmembrane region" description="Helical" evidence="1">
    <location>
        <begin position="25"/>
        <end position="46"/>
    </location>
</feature>
<keyword evidence="1" id="KW-1133">Transmembrane helix</keyword>
<gene>
    <name evidence="3" type="primary">LOC105051623</name>
</gene>
<dbReference type="RefSeq" id="XP_029122587.1">
    <property type="nucleotide sequence ID" value="XM_029266754.1"/>
</dbReference>
<evidence type="ECO:0000313" key="3">
    <source>
        <dbReference type="RefSeq" id="XP_029122587.1"/>
    </source>
</evidence>
<reference evidence="3" key="1">
    <citation type="submission" date="2025-08" db="UniProtKB">
        <authorList>
            <consortium name="RefSeq"/>
        </authorList>
    </citation>
    <scope>IDENTIFICATION</scope>
</reference>
<dbReference type="AlphaFoldDB" id="A0A8N4F2C4"/>
<evidence type="ECO:0000256" key="1">
    <source>
        <dbReference type="SAM" id="Phobius"/>
    </source>
</evidence>
<sequence>MKLVKAIPLPNGTGDEVYAYAMKELVALAVPVFEPMLIVLVVKILVHHAKIRIWAKSFSHNAELPSKSLIQMECNARQWKVIGRLGKLYADWLVNIPMDAS</sequence>
<keyword evidence="2" id="KW-1185">Reference proteome</keyword>
<evidence type="ECO:0000313" key="2">
    <source>
        <dbReference type="Proteomes" id="UP000504607"/>
    </source>
</evidence>
<dbReference type="Proteomes" id="UP000504607">
    <property type="component" value="Chromosome 9"/>
</dbReference>
<protein>
    <submittedName>
        <fullName evidence="3">Uncharacterized protein LOC105051623</fullName>
    </submittedName>
</protein>
<keyword evidence="1" id="KW-0812">Transmembrane</keyword>
<organism evidence="2 3">
    <name type="scientific">Elaeis guineensis var. tenera</name>
    <name type="common">Oil palm</name>
    <dbReference type="NCBI Taxonomy" id="51953"/>
    <lineage>
        <taxon>Eukaryota</taxon>
        <taxon>Viridiplantae</taxon>
        <taxon>Streptophyta</taxon>
        <taxon>Embryophyta</taxon>
        <taxon>Tracheophyta</taxon>
        <taxon>Spermatophyta</taxon>
        <taxon>Magnoliopsida</taxon>
        <taxon>Liliopsida</taxon>
        <taxon>Arecaceae</taxon>
        <taxon>Arecoideae</taxon>
        <taxon>Cocoseae</taxon>
        <taxon>Elaeidinae</taxon>
        <taxon>Elaeis</taxon>
    </lineage>
</organism>